<evidence type="ECO:0000313" key="4">
    <source>
        <dbReference type="Proteomes" id="UP000050497"/>
    </source>
</evidence>
<keyword evidence="2" id="KW-0560">Oxidoreductase</keyword>
<evidence type="ECO:0000313" key="5">
    <source>
        <dbReference type="Proteomes" id="UP000182800"/>
    </source>
</evidence>
<dbReference type="PRINTS" id="PR00080">
    <property type="entry name" value="SDRFAMILY"/>
</dbReference>
<proteinExistence type="inferred from homology"/>
<dbReference type="InterPro" id="IPR002347">
    <property type="entry name" value="SDR_fam"/>
</dbReference>
<dbReference type="Proteomes" id="UP000182800">
    <property type="component" value="Unassembled WGS sequence"/>
</dbReference>
<dbReference type="AlphaFoldDB" id="A0A0P7Y5J6"/>
<evidence type="ECO:0000256" key="1">
    <source>
        <dbReference type="ARBA" id="ARBA00006484"/>
    </source>
</evidence>
<dbReference type="GO" id="GO:0004316">
    <property type="term" value="F:3-oxoacyl-[acyl-carrier-protein] reductase (NADPH) activity"/>
    <property type="evidence" value="ECO:0007669"/>
    <property type="project" value="UniProtKB-EC"/>
</dbReference>
<dbReference type="EMBL" id="LJSX01000026">
    <property type="protein sequence ID" value="KPQ09516.1"/>
    <property type="molecule type" value="Genomic_DNA"/>
</dbReference>
<dbReference type="Proteomes" id="UP000050497">
    <property type="component" value="Unassembled WGS sequence"/>
</dbReference>
<dbReference type="PANTHER" id="PTHR42760:SF135">
    <property type="entry name" value="BLL7886 PROTEIN"/>
    <property type="match status" value="1"/>
</dbReference>
<dbReference type="SUPFAM" id="SSF51735">
    <property type="entry name" value="NAD(P)-binding Rossmann-fold domains"/>
    <property type="match status" value="1"/>
</dbReference>
<reference evidence="3 5" key="2">
    <citation type="submission" date="2016-08" db="EMBL/GenBank/DDBJ databases">
        <authorList>
            <person name="Varghese N."/>
            <person name="Submissions Spin"/>
        </authorList>
    </citation>
    <scope>NUCLEOTIDE SEQUENCE [LARGE SCALE GENOMIC DNA]</scope>
    <source>
        <strain evidence="3 5">HL-109</strain>
    </source>
</reference>
<dbReference type="GO" id="GO:0030497">
    <property type="term" value="P:fatty acid elongation"/>
    <property type="evidence" value="ECO:0007669"/>
    <property type="project" value="TreeGrafter"/>
</dbReference>
<protein>
    <submittedName>
        <fullName evidence="2">3-oxoacyl-[acyl-carrier protein] reductase</fullName>
        <ecNumber evidence="2">1.1.1.100</ecNumber>
    </submittedName>
    <submittedName>
        <fullName evidence="3">NAD(P)-dependent dehydrogenase, short-chain alcohol dehydrogenase family</fullName>
    </submittedName>
</protein>
<dbReference type="EMBL" id="FMBM01000001">
    <property type="protein sequence ID" value="SCC78252.1"/>
    <property type="molecule type" value="Genomic_DNA"/>
</dbReference>
<comment type="caution">
    <text evidence="2">The sequence shown here is derived from an EMBL/GenBank/DDBJ whole genome shotgun (WGS) entry which is preliminary data.</text>
</comment>
<dbReference type="RefSeq" id="WP_074443238.1">
    <property type="nucleotide sequence ID" value="NZ_FMBM01000001.1"/>
</dbReference>
<organism evidence="2 4">
    <name type="scientific">Saliniramus fredricksonii</name>
    <dbReference type="NCBI Taxonomy" id="1653334"/>
    <lineage>
        <taxon>Bacteria</taxon>
        <taxon>Pseudomonadati</taxon>
        <taxon>Pseudomonadota</taxon>
        <taxon>Alphaproteobacteria</taxon>
        <taxon>Hyphomicrobiales</taxon>
        <taxon>Salinarimonadaceae</taxon>
        <taxon>Saliniramus</taxon>
    </lineage>
</organism>
<evidence type="ECO:0000313" key="3">
    <source>
        <dbReference type="EMBL" id="SCC78252.1"/>
    </source>
</evidence>
<dbReference type="InterPro" id="IPR036291">
    <property type="entry name" value="NAD(P)-bd_dom_sf"/>
</dbReference>
<dbReference type="EC" id="1.1.1.100" evidence="2"/>
<dbReference type="FunFam" id="3.40.50.720:FF:000084">
    <property type="entry name" value="Short-chain dehydrogenase reductase"/>
    <property type="match status" value="1"/>
</dbReference>
<accession>A0A0P7Y5J6</accession>
<dbReference type="OrthoDB" id="286404at2"/>
<dbReference type="Gene3D" id="3.40.50.720">
    <property type="entry name" value="NAD(P)-binding Rossmann-like Domain"/>
    <property type="match status" value="1"/>
</dbReference>
<comment type="similarity">
    <text evidence="1">Belongs to the short-chain dehydrogenases/reductases (SDR) family.</text>
</comment>
<name>A0A0P7Y5J6_9HYPH</name>
<sequence>MDLGARLAGKHILITGASSGLGAHFAMLCARHGARVTVGARRKEKLDSLVAELASAGAASARAVSLDVTDEASVKACFDALDAPLDTLVNNAGIALSSMAIDTPLADFDAVMATNVRGVFAMAQEAGRRWRDARQPGNIVNIASILGQRVAGGVTPYAISKAAVKQATHALALEWARFGIRVNALAPGYIETEINAAFFATPPGEAMIKRIPMRRLGKPEDLDAAFLLLATDASPWMTGTYLPVDGGHLCSGL</sequence>
<dbReference type="CDD" id="cd05233">
    <property type="entry name" value="SDR_c"/>
    <property type="match status" value="1"/>
</dbReference>
<evidence type="ECO:0000313" key="2">
    <source>
        <dbReference type="EMBL" id="KPQ09516.1"/>
    </source>
</evidence>
<dbReference type="PATRIC" id="fig|1653334.4.peg.639"/>
<keyword evidence="5" id="KW-1185">Reference proteome</keyword>
<reference evidence="2 4" key="1">
    <citation type="submission" date="2015-09" db="EMBL/GenBank/DDBJ databases">
        <title>Identification and resolution of microdiversity through metagenomic sequencing of parallel consortia.</title>
        <authorList>
            <person name="Nelson W.C."/>
            <person name="Romine M.F."/>
            <person name="Lindemann S.R."/>
        </authorList>
    </citation>
    <scope>NUCLEOTIDE SEQUENCE [LARGE SCALE GENOMIC DNA]</scope>
    <source>
        <strain evidence="2">HL-109</strain>
    </source>
</reference>
<dbReference type="Pfam" id="PF13561">
    <property type="entry name" value="adh_short_C2"/>
    <property type="match status" value="1"/>
</dbReference>
<dbReference type="PRINTS" id="PR00081">
    <property type="entry name" value="GDHRDH"/>
</dbReference>
<gene>
    <name evidence="2" type="primary">fabG-9</name>
    <name evidence="3" type="ORF">GA0071312_0175</name>
    <name evidence="2" type="ORF">HLUCCO17_14445</name>
</gene>
<dbReference type="STRING" id="1653334.GA0071312_0175"/>
<dbReference type="PANTHER" id="PTHR42760">
    <property type="entry name" value="SHORT-CHAIN DEHYDROGENASES/REDUCTASES FAMILY MEMBER"/>
    <property type="match status" value="1"/>
</dbReference>